<protein>
    <submittedName>
        <fullName evidence="5">NAD(P)-binding domain-containing protein</fullName>
    </submittedName>
</protein>
<dbReference type="EMBL" id="CP089983">
    <property type="protein sequence ID" value="WXB01851.1"/>
    <property type="molecule type" value="Genomic_DNA"/>
</dbReference>
<organism evidence="5 6">
    <name type="scientific">Pendulispora rubella</name>
    <dbReference type="NCBI Taxonomy" id="2741070"/>
    <lineage>
        <taxon>Bacteria</taxon>
        <taxon>Pseudomonadati</taxon>
        <taxon>Myxococcota</taxon>
        <taxon>Myxococcia</taxon>
        <taxon>Myxococcales</taxon>
        <taxon>Sorangiineae</taxon>
        <taxon>Pendulisporaceae</taxon>
        <taxon>Pendulispora</taxon>
    </lineage>
</organism>
<dbReference type="PANTHER" id="PTHR43580">
    <property type="entry name" value="OXIDOREDUCTASE GLYR1-RELATED"/>
    <property type="match status" value="1"/>
</dbReference>
<dbReference type="Gene3D" id="1.10.1040.10">
    <property type="entry name" value="N-(1-d-carboxylethyl)-l-norvaline Dehydrogenase, domain 2"/>
    <property type="match status" value="1"/>
</dbReference>
<dbReference type="PIRSF" id="PIRSF000103">
    <property type="entry name" value="HIBADH"/>
    <property type="match status" value="1"/>
</dbReference>
<evidence type="ECO:0000259" key="3">
    <source>
        <dbReference type="Pfam" id="PF03446"/>
    </source>
</evidence>
<name>A0ABZ2KT23_9BACT</name>
<keyword evidence="6" id="KW-1185">Reference proteome</keyword>
<feature type="chain" id="PRO_5045585391" evidence="2">
    <location>
        <begin position="21"/>
        <end position="292"/>
    </location>
</feature>
<keyword evidence="1" id="KW-0560">Oxidoreductase</keyword>
<gene>
    <name evidence="5" type="ORF">LVJ94_33650</name>
</gene>
<dbReference type="InterPro" id="IPR015815">
    <property type="entry name" value="HIBADH-related"/>
</dbReference>
<evidence type="ECO:0000313" key="6">
    <source>
        <dbReference type="Proteomes" id="UP001374803"/>
    </source>
</evidence>
<evidence type="ECO:0000259" key="4">
    <source>
        <dbReference type="Pfam" id="PF21761"/>
    </source>
</evidence>
<dbReference type="Proteomes" id="UP001374803">
    <property type="component" value="Chromosome"/>
</dbReference>
<dbReference type="Pfam" id="PF03446">
    <property type="entry name" value="NAD_binding_2"/>
    <property type="match status" value="1"/>
</dbReference>
<dbReference type="Gene3D" id="3.40.50.720">
    <property type="entry name" value="NAD(P)-binding Rossmann-like Domain"/>
    <property type="match status" value="1"/>
</dbReference>
<dbReference type="SUPFAM" id="SSF51735">
    <property type="entry name" value="NAD(P)-binding Rossmann-fold domains"/>
    <property type="match status" value="1"/>
</dbReference>
<evidence type="ECO:0000313" key="5">
    <source>
        <dbReference type="EMBL" id="WXB01851.1"/>
    </source>
</evidence>
<feature type="signal peptide" evidence="2">
    <location>
        <begin position="1"/>
        <end position="20"/>
    </location>
</feature>
<proteinExistence type="predicted"/>
<dbReference type="Pfam" id="PF21761">
    <property type="entry name" value="RedAm-like_C"/>
    <property type="match status" value="1"/>
</dbReference>
<dbReference type="InterPro" id="IPR013328">
    <property type="entry name" value="6PGD_dom2"/>
</dbReference>
<dbReference type="InterPro" id="IPR006115">
    <property type="entry name" value="6PGDH_NADP-bd"/>
</dbReference>
<dbReference type="InterPro" id="IPR036291">
    <property type="entry name" value="NAD(P)-bd_dom_sf"/>
</dbReference>
<accession>A0ABZ2KT23</accession>
<dbReference type="PANTHER" id="PTHR43580:SF2">
    <property type="entry name" value="CYTOKINE-LIKE NUCLEAR FACTOR N-PAC"/>
    <property type="match status" value="1"/>
</dbReference>
<keyword evidence="2" id="KW-0732">Signal</keyword>
<evidence type="ECO:0000256" key="1">
    <source>
        <dbReference type="ARBA" id="ARBA00023002"/>
    </source>
</evidence>
<sequence>MKRRITVIGTGRMGAALALAFLARGHAVTVWNRTVSKAKPLEAQGVRVASSLDDAIAGADIVVGNVSDYATTTALLAPSAMTEALRGKLFVQLATGTPRHAKDAAAWARAHGILYLDGAIMATPNFIGQSGCTILYSGEKELFDANAPVFAALGGNAVYLGVDIGHANALDAAILTVLWGSLFGTWHAAAICEAEGFPLDAFASTLGATLPVLEGAMKDSVERIAKRRFAADETTMSSVETCHASVRLIHAIGQEHGIHLGLSEALEVIFARASDGGRGTHDMAAVYQGMKG</sequence>
<evidence type="ECO:0000256" key="2">
    <source>
        <dbReference type="SAM" id="SignalP"/>
    </source>
</evidence>
<feature type="domain" description="6-phosphogluconate dehydrogenase NADP-binding" evidence="3">
    <location>
        <begin position="4"/>
        <end position="161"/>
    </location>
</feature>
<dbReference type="InterPro" id="IPR048666">
    <property type="entry name" value="RedAm-like_C"/>
</dbReference>
<feature type="domain" description="NADPH-dependent reductive aminase-like C-terminal" evidence="4">
    <location>
        <begin position="163"/>
        <end position="291"/>
    </location>
</feature>
<reference evidence="5" key="1">
    <citation type="submission" date="2021-12" db="EMBL/GenBank/DDBJ databases">
        <title>Discovery of the Pendulisporaceae a myxobacterial family with distinct sporulation behavior and unique specialized metabolism.</title>
        <authorList>
            <person name="Garcia R."/>
            <person name="Popoff A."/>
            <person name="Bader C.D."/>
            <person name="Loehr J."/>
            <person name="Walesch S."/>
            <person name="Walt C."/>
            <person name="Boldt J."/>
            <person name="Bunk B."/>
            <person name="Haeckl F.J.F.P.J."/>
            <person name="Gunesch A.P."/>
            <person name="Birkelbach J."/>
            <person name="Nuebel U."/>
            <person name="Pietschmann T."/>
            <person name="Bach T."/>
            <person name="Mueller R."/>
        </authorList>
    </citation>
    <scope>NUCLEOTIDE SEQUENCE</scope>
    <source>
        <strain evidence="5">MSr11367</strain>
    </source>
</reference>
<dbReference type="InterPro" id="IPR051265">
    <property type="entry name" value="HIBADH-related_NP60_sf"/>
</dbReference>